<gene>
    <name evidence="2" type="ORF">CKF58_07090</name>
</gene>
<accession>A0A3A1YD08</accession>
<name>A0A3A1YD08_9GAMM</name>
<dbReference type="SUPFAM" id="SSF51735">
    <property type="entry name" value="NAD(P)-binding Rossmann-fold domains"/>
    <property type="match status" value="1"/>
</dbReference>
<dbReference type="OrthoDB" id="9803010at2"/>
<dbReference type="Pfam" id="PF16363">
    <property type="entry name" value="GDP_Man_Dehyd"/>
    <property type="match status" value="1"/>
</dbReference>
<keyword evidence="3" id="KW-1185">Reference proteome</keyword>
<dbReference type="EMBL" id="NRJG01000150">
    <property type="protein sequence ID" value="RIY35109.1"/>
    <property type="molecule type" value="Genomic_DNA"/>
</dbReference>
<dbReference type="AlphaFoldDB" id="A0A3A1YD08"/>
<dbReference type="Gene3D" id="3.40.50.720">
    <property type="entry name" value="NAD(P)-binding Rossmann-like Domain"/>
    <property type="match status" value="1"/>
</dbReference>
<proteinExistence type="predicted"/>
<sequence>MQQNFLITGGAGFIGSHLVSHLLTTFYQNDVNIVVVDTLDYAANLSYIHKYFDDPRLSFYQLNIKDTSSMVEILKRHNITTVFHLAAKSHVDDSIYNPELLVSNNISATTSLAEAIRIYFLALSDFAKANFKLINISTDEVFGDQNNAICPVTENSVYNPSSPYSASKAASDLILNAYAKTYNINTLTLYLCNNYGPNQYPEKLVPLCILSMLDKEPIRLYGDGKQIRNWIYVKDCVQLITKIYQQWPSIYGNKVVINGQSLTNLEITNKISQALTELRNEERFKIFENLKEDFNEMIEFTADRPGHDIKYWSSDNLLQSSGIDLPVLDFDAHIKDTIVWYIQNFDTLIEKVRTFDHRKFNQSSDNLLSLRKGSRKRKNLTL</sequence>
<dbReference type="InterPro" id="IPR016040">
    <property type="entry name" value="NAD(P)-bd_dom"/>
</dbReference>
<dbReference type="Gene3D" id="3.90.25.10">
    <property type="entry name" value="UDP-galactose 4-epimerase, domain 1"/>
    <property type="match status" value="1"/>
</dbReference>
<protein>
    <recommendedName>
        <fullName evidence="1">NAD(P)-binding domain-containing protein</fullName>
    </recommendedName>
</protein>
<dbReference type="PANTHER" id="PTHR43000">
    <property type="entry name" value="DTDP-D-GLUCOSE 4,6-DEHYDRATASE-RELATED"/>
    <property type="match status" value="1"/>
</dbReference>
<evidence type="ECO:0000259" key="1">
    <source>
        <dbReference type="Pfam" id="PF16363"/>
    </source>
</evidence>
<dbReference type="RefSeq" id="WP_119532396.1">
    <property type="nucleotide sequence ID" value="NZ_JBHSSP010000026.1"/>
</dbReference>
<reference evidence="2 3" key="1">
    <citation type="submission" date="2017-08" db="EMBL/GenBank/DDBJ databases">
        <title>Reclassification of Bisgaard taxon 37 and 44.</title>
        <authorList>
            <person name="Christensen H."/>
        </authorList>
    </citation>
    <scope>NUCLEOTIDE SEQUENCE [LARGE SCALE GENOMIC DNA]</scope>
    <source>
        <strain evidence="2 3">111</strain>
    </source>
</reference>
<evidence type="ECO:0000313" key="3">
    <source>
        <dbReference type="Proteomes" id="UP000265916"/>
    </source>
</evidence>
<dbReference type="Proteomes" id="UP000265916">
    <property type="component" value="Unassembled WGS sequence"/>
</dbReference>
<evidence type="ECO:0000313" key="2">
    <source>
        <dbReference type="EMBL" id="RIY35109.1"/>
    </source>
</evidence>
<feature type="domain" description="NAD(P)-binding" evidence="1">
    <location>
        <begin position="6"/>
        <end position="313"/>
    </location>
</feature>
<dbReference type="InterPro" id="IPR036291">
    <property type="entry name" value="NAD(P)-bd_dom_sf"/>
</dbReference>
<organism evidence="2 3">
    <name type="scientific">Psittacicella hinzii</name>
    <dbReference type="NCBI Taxonomy" id="2028575"/>
    <lineage>
        <taxon>Bacteria</taxon>
        <taxon>Pseudomonadati</taxon>
        <taxon>Pseudomonadota</taxon>
        <taxon>Gammaproteobacteria</taxon>
        <taxon>Pasteurellales</taxon>
        <taxon>Psittacicellaceae</taxon>
        <taxon>Psittacicella</taxon>
    </lineage>
</organism>
<comment type="caution">
    <text evidence="2">The sequence shown here is derived from an EMBL/GenBank/DDBJ whole genome shotgun (WGS) entry which is preliminary data.</text>
</comment>